<reference evidence="2" key="1">
    <citation type="submission" date="2016-10" db="EMBL/GenBank/DDBJ databases">
        <authorList>
            <person name="Varghese N."/>
            <person name="Submissions S."/>
        </authorList>
    </citation>
    <scope>NUCLEOTIDE SEQUENCE [LARGE SCALE GENOMIC DNA]</scope>
    <source>
        <strain evidence="2">ATCC 700689</strain>
    </source>
</reference>
<dbReference type="AlphaFoldDB" id="A0A1G8K9C6"/>
<sequence>MDGSAIRYEPMTTIELWGALGRKLGKIHSRLLDTGKSWEVFKALEVSLPGFKEEVSRLHRLGMRFAIFRNHKNVGEENFDLGGTRHLRIVPVISGSKRAGVLQTVVGLVLIVASFFVPGSTPGALAASSALLSGGIAATAGGVIQMLSPQAKGLSQSASPANLPSYAFGSAKNTVASGNPVPICIGERRWGGAIISASILAEDKT</sequence>
<dbReference type="OrthoDB" id="5617695at2"/>
<name>A0A1G8K9C6_9PSED</name>
<dbReference type="RefSeq" id="WP_074755803.1">
    <property type="nucleotide sequence ID" value="NZ_FNCO01000013.1"/>
</dbReference>
<gene>
    <name evidence="1" type="ORF">SAMN05216605_1132</name>
</gene>
<dbReference type="Proteomes" id="UP000182894">
    <property type="component" value="Unassembled WGS sequence"/>
</dbReference>
<dbReference type="EMBL" id="FNCO01000013">
    <property type="protein sequence ID" value="SDI39420.1"/>
    <property type="molecule type" value="Genomic_DNA"/>
</dbReference>
<accession>A0A1G8K9C6</accession>
<organism evidence="1 2">
    <name type="scientific">Pseudomonas abietaniphila</name>
    <dbReference type="NCBI Taxonomy" id="89065"/>
    <lineage>
        <taxon>Bacteria</taxon>
        <taxon>Pseudomonadati</taxon>
        <taxon>Pseudomonadota</taxon>
        <taxon>Gammaproteobacteria</taxon>
        <taxon>Pseudomonadales</taxon>
        <taxon>Pseudomonadaceae</taxon>
        <taxon>Pseudomonas</taxon>
    </lineage>
</organism>
<evidence type="ECO:0000313" key="1">
    <source>
        <dbReference type="EMBL" id="SDI39420.1"/>
    </source>
</evidence>
<keyword evidence="2" id="KW-1185">Reference proteome</keyword>
<protein>
    <submittedName>
        <fullName evidence="1">Phage-related protein, tail component</fullName>
    </submittedName>
</protein>
<proteinExistence type="predicted"/>
<evidence type="ECO:0000313" key="2">
    <source>
        <dbReference type="Proteomes" id="UP000182894"/>
    </source>
</evidence>
<dbReference type="STRING" id="89065.SAMN05216605_1132"/>